<evidence type="ECO:0000256" key="5">
    <source>
        <dbReference type="ARBA" id="ARBA00022989"/>
    </source>
</evidence>
<keyword evidence="8" id="KW-1185">Reference proteome</keyword>
<protein>
    <submittedName>
        <fullName evidence="7">Cation antiporter protein</fullName>
    </submittedName>
</protein>
<evidence type="ECO:0000313" key="8">
    <source>
        <dbReference type="Proteomes" id="UP000006242"/>
    </source>
</evidence>
<dbReference type="PANTHER" id="PTHR34584:SF1">
    <property type="entry name" value="NA(+)_H(+) ANTIPORTER SUBUNIT E1"/>
    <property type="match status" value="1"/>
</dbReference>
<organism evidence="7 8">
    <name type="scientific">Salinisphaera shabanensis E1L3A</name>
    <dbReference type="NCBI Taxonomy" id="1033802"/>
    <lineage>
        <taxon>Bacteria</taxon>
        <taxon>Pseudomonadati</taxon>
        <taxon>Pseudomonadota</taxon>
        <taxon>Gammaproteobacteria</taxon>
        <taxon>Salinisphaerales</taxon>
        <taxon>Salinisphaeraceae</taxon>
        <taxon>Salinisphaera</taxon>
    </lineage>
</organism>
<dbReference type="Pfam" id="PF01899">
    <property type="entry name" value="MNHE"/>
    <property type="match status" value="1"/>
</dbReference>
<comment type="subcellular location">
    <subcellularLocation>
        <location evidence="1">Cell membrane</location>
        <topology evidence="1">Multi-pass membrane protein</topology>
    </subcellularLocation>
</comment>
<evidence type="ECO:0000256" key="6">
    <source>
        <dbReference type="ARBA" id="ARBA00023136"/>
    </source>
</evidence>
<gene>
    <name evidence="7" type="ORF">SSPSH_001587</name>
</gene>
<keyword evidence="6" id="KW-0472">Membrane</keyword>
<accession>U2FU88</accession>
<dbReference type="AlphaFoldDB" id="U2FU88"/>
<keyword evidence="5" id="KW-1133">Transmembrane helix</keyword>
<name>U2FU88_9GAMM</name>
<keyword evidence="3" id="KW-1003">Cell membrane</keyword>
<sequence length="168" mass="18286">MRYLLGLIIGAATLWLLLSGVYKPIVLGLGGFSVLFCAYVCHRMGIVDRESVPLHLLARVPLYALWLGGEIAKSNWDVAKRIVLPGRRISPTIVRLRAHQSSELGQAVFANSITLTPGTVTVALRSGDAIVHAITADNATDMEGGDMDQRVRRLERPFGAPARREASQ</sequence>
<dbReference type="Proteomes" id="UP000006242">
    <property type="component" value="Unassembled WGS sequence"/>
</dbReference>
<dbReference type="eggNOG" id="COG1863">
    <property type="taxonomic scope" value="Bacteria"/>
</dbReference>
<keyword evidence="4" id="KW-0812">Transmembrane</keyword>
<comment type="similarity">
    <text evidence="2">Belongs to the CPA3 antiporters (TC 2.A.63) subunit E family.</text>
</comment>
<reference evidence="7 8" key="2">
    <citation type="journal article" date="2013" name="PLoS ONE">
        <title>INDIGO - INtegrated Data Warehouse of MIcrobial GenOmes with Examples from the Red Sea Extremophiles.</title>
        <authorList>
            <person name="Alam I."/>
            <person name="Antunes A."/>
            <person name="Kamau A.A."/>
            <person name="Ba Alawi W."/>
            <person name="Kalkatawi M."/>
            <person name="Stingl U."/>
            <person name="Bajic V.B."/>
        </authorList>
    </citation>
    <scope>NUCLEOTIDE SEQUENCE [LARGE SCALE GENOMIC DNA]</scope>
    <source>
        <strain evidence="7 8">E1L3A</strain>
    </source>
</reference>
<dbReference type="RefSeq" id="WP_006915493.1">
    <property type="nucleotide sequence ID" value="NZ_AFNV02000009.1"/>
</dbReference>
<dbReference type="EMBL" id="AFNV02000009">
    <property type="protein sequence ID" value="ERJ19514.1"/>
    <property type="molecule type" value="Genomic_DNA"/>
</dbReference>
<dbReference type="PANTHER" id="PTHR34584">
    <property type="entry name" value="NA(+)/H(+) ANTIPORTER SUBUNIT E1"/>
    <property type="match status" value="1"/>
</dbReference>
<evidence type="ECO:0000256" key="3">
    <source>
        <dbReference type="ARBA" id="ARBA00022475"/>
    </source>
</evidence>
<comment type="caution">
    <text evidence="7">The sequence shown here is derived from an EMBL/GenBank/DDBJ whole genome shotgun (WGS) entry which is preliminary data.</text>
</comment>
<evidence type="ECO:0000256" key="4">
    <source>
        <dbReference type="ARBA" id="ARBA00022692"/>
    </source>
</evidence>
<proteinExistence type="inferred from homology"/>
<reference evidence="7 8" key="1">
    <citation type="journal article" date="2011" name="J. Bacteriol.">
        <title>Genome sequence of Salinisphaera shabanensis, a gammaproteobacterium from the harsh, variable environment of the brine-seawater interface of the Shaban Deep in the Red Sea.</title>
        <authorList>
            <person name="Antunes A."/>
            <person name="Alam I."/>
            <person name="Bajic V.B."/>
            <person name="Stingl U."/>
        </authorList>
    </citation>
    <scope>NUCLEOTIDE SEQUENCE [LARGE SCALE GENOMIC DNA]</scope>
    <source>
        <strain evidence="7 8">E1L3A</strain>
    </source>
</reference>
<dbReference type="InterPro" id="IPR002758">
    <property type="entry name" value="Cation_antiport_E"/>
</dbReference>
<evidence type="ECO:0000313" key="7">
    <source>
        <dbReference type="EMBL" id="ERJ19514.1"/>
    </source>
</evidence>
<evidence type="ECO:0000256" key="2">
    <source>
        <dbReference type="ARBA" id="ARBA00006228"/>
    </source>
</evidence>
<dbReference type="OrthoDB" id="9807187at2"/>
<dbReference type="GO" id="GO:0005886">
    <property type="term" value="C:plasma membrane"/>
    <property type="evidence" value="ECO:0007669"/>
    <property type="project" value="UniProtKB-SubCell"/>
</dbReference>
<dbReference type="GO" id="GO:0008324">
    <property type="term" value="F:monoatomic cation transmembrane transporter activity"/>
    <property type="evidence" value="ECO:0007669"/>
    <property type="project" value="InterPro"/>
</dbReference>
<dbReference type="STRING" id="1033802.SSPSH_001587"/>
<evidence type="ECO:0000256" key="1">
    <source>
        <dbReference type="ARBA" id="ARBA00004651"/>
    </source>
</evidence>